<evidence type="ECO:0000256" key="1">
    <source>
        <dbReference type="SAM" id="MobiDB-lite"/>
    </source>
</evidence>
<evidence type="ECO:0000313" key="2">
    <source>
        <dbReference type="EMBL" id="ABM79632.1"/>
    </source>
</evidence>
<keyword evidence="2" id="KW-0378">Hydrolase</keyword>
<dbReference type="Proteomes" id="UP000002274">
    <property type="component" value="Chromosome"/>
</dbReference>
<dbReference type="KEGG" id="pmf:P9303_29021"/>
<dbReference type="EMBL" id="CP000554">
    <property type="protein sequence ID" value="ABM79632.1"/>
    <property type="molecule type" value="Genomic_DNA"/>
</dbReference>
<gene>
    <name evidence="2" type="ordered locus">P9303_29021</name>
</gene>
<keyword evidence="2" id="KW-0067">ATP-binding</keyword>
<dbReference type="STRING" id="59922.P9303_29021"/>
<reference evidence="2 3" key="1">
    <citation type="journal article" date="2007" name="PLoS Genet.">
        <title>Patterns and implications of gene gain and loss in the evolution of Prochlorococcus.</title>
        <authorList>
            <person name="Kettler G.C."/>
            <person name="Martiny A.C."/>
            <person name="Huang K."/>
            <person name="Zucker J."/>
            <person name="Coleman M.L."/>
            <person name="Rodrigue S."/>
            <person name="Chen F."/>
            <person name="Lapidus A."/>
            <person name="Ferriera S."/>
            <person name="Johnson J."/>
            <person name="Steglich C."/>
            <person name="Church G.M."/>
            <person name="Richardson P."/>
            <person name="Chisholm S.W."/>
        </authorList>
    </citation>
    <scope>NUCLEOTIDE SEQUENCE [LARGE SCALE GENOMIC DNA]</scope>
    <source>
        <strain evidence="2 3">MIT 9303</strain>
    </source>
</reference>
<dbReference type="HOGENOM" id="CLU_098226_0_0_3"/>
<dbReference type="RefSeq" id="WP_011827471.1">
    <property type="nucleotide sequence ID" value="NC_008820.1"/>
</dbReference>
<feature type="region of interest" description="Disordered" evidence="1">
    <location>
        <begin position="1"/>
        <end position="20"/>
    </location>
</feature>
<keyword evidence="2" id="KW-0347">Helicase</keyword>
<feature type="compositionally biased region" description="Basic residues" evidence="1">
    <location>
        <begin position="1"/>
        <end position="10"/>
    </location>
</feature>
<dbReference type="GO" id="GO:0004386">
    <property type="term" value="F:helicase activity"/>
    <property type="evidence" value="ECO:0007669"/>
    <property type="project" value="UniProtKB-KW"/>
</dbReference>
<dbReference type="BioCyc" id="PMAR59922:G1G80-2545-MONOMER"/>
<evidence type="ECO:0000313" key="3">
    <source>
        <dbReference type="Proteomes" id="UP000002274"/>
    </source>
</evidence>
<name>A2CDS2_PROM3</name>
<protein>
    <submittedName>
        <fullName evidence="2">Possible RNA helicase</fullName>
    </submittedName>
</protein>
<feature type="region of interest" description="Disordered" evidence="1">
    <location>
        <begin position="27"/>
        <end position="54"/>
    </location>
</feature>
<dbReference type="AlphaFoldDB" id="A2CDS2"/>
<accession>A2CDS2</accession>
<feature type="compositionally biased region" description="Basic and acidic residues" evidence="1">
    <location>
        <begin position="11"/>
        <end position="20"/>
    </location>
</feature>
<sequence>MDTRHQRRQRSRDPLDRRLDQWLETGRQLVDGVAGTRPGQRGSGRTDRRSAASLGTVGRWVGDKLEWLLEEDEDDGWLEPWQSEPQSTAMRVKRPLEAISRRVPPLIQPASSRSEVVPHEDDWPDESTFQVDRWQRRPSERINPETASNRSASESFKRPLERRPLPRSSRRRD</sequence>
<feature type="compositionally biased region" description="Basic and acidic residues" evidence="1">
    <location>
        <begin position="133"/>
        <end position="143"/>
    </location>
</feature>
<feature type="compositionally biased region" description="Polar residues" evidence="1">
    <location>
        <begin position="145"/>
        <end position="154"/>
    </location>
</feature>
<organism evidence="2 3">
    <name type="scientific">Prochlorococcus marinus (strain MIT 9303)</name>
    <dbReference type="NCBI Taxonomy" id="59922"/>
    <lineage>
        <taxon>Bacteria</taxon>
        <taxon>Bacillati</taxon>
        <taxon>Cyanobacteriota</taxon>
        <taxon>Cyanophyceae</taxon>
        <taxon>Synechococcales</taxon>
        <taxon>Prochlorococcaceae</taxon>
        <taxon>Prochlorococcus</taxon>
    </lineage>
</organism>
<keyword evidence="2" id="KW-0547">Nucleotide-binding</keyword>
<proteinExistence type="predicted"/>
<feature type="compositionally biased region" description="Basic and acidic residues" evidence="1">
    <location>
        <begin position="155"/>
        <end position="164"/>
    </location>
</feature>
<feature type="region of interest" description="Disordered" evidence="1">
    <location>
        <begin position="76"/>
        <end position="173"/>
    </location>
</feature>